<comment type="subcellular location">
    <subcellularLocation>
        <location evidence="1 11">Endoplasmic reticulum membrane</location>
        <topology evidence="1 11">Single-pass membrane protein</topology>
    </subcellularLocation>
    <subcellularLocation>
        <location evidence="2">Nucleus membrane</location>
        <topology evidence="2">Single-pass membrane protein</topology>
    </subcellularLocation>
</comment>
<comment type="function">
    <text evidence="11">Involved in protein N-glycosylation. Essential for the second step of the dolichol-linked oligosaccharide pathway. Anchors the catalytic subunit ALG13 to the ER.</text>
</comment>
<protein>
    <recommendedName>
        <fullName evidence="5 11">UDP-N-acetylglucosamine transferase subunit ALG14</fullName>
    </recommendedName>
    <alternativeName>
        <fullName evidence="10 11">Asparagine-linked glycosylation protein 14</fullName>
    </alternativeName>
</protein>
<keyword evidence="8 11" id="KW-1133">Transmembrane helix</keyword>
<organism evidence="12 13">
    <name type="scientific">Rhizodiscina lignyota</name>
    <dbReference type="NCBI Taxonomy" id="1504668"/>
    <lineage>
        <taxon>Eukaryota</taxon>
        <taxon>Fungi</taxon>
        <taxon>Dikarya</taxon>
        <taxon>Ascomycota</taxon>
        <taxon>Pezizomycotina</taxon>
        <taxon>Dothideomycetes</taxon>
        <taxon>Pleosporomycetidae</taxon>
        <taxon>Aulographales</taxon>
        <taxon>Rhizodiscinaceae</taxon>
        <taxon>Rhizodiscina</taxon>
    </lineage>
</organism>
<dbReference type="OrthoDB" id="17098at2759"/>
<keyword evidence="13" id="KW-1185">Reference proteome</keyword>
<evidence type="ECO:0000256" key="4">
    <source>
        <dbReference type="ARBA" id="ARBA00011335"/>
    </source>
</evidence>
<dbReference type="GO" id="GO:0031965">
    <property type="term" value="C:nuclear membrane"/>
    <property type="evidence" value="ECO:0007669"/>
    <property type="project" value="UniProtKB-SubCell"/>
</dbReference>
<accession>A0A9P4MAQ5</accession>
<evidence type="ECO:0000256" key="7">
    <source>
        <dbReference type="ARBA" id="ARBA00022824"/>
    </source>
</evidence>
<dbReference type="AlphaFoldDB" id="A0A9P4MAQ5"/>
<evidence type="ECO:0000256" key="10">
    <source>
        <dbReference type="ARBA" id="ARBA00032062"/>
    </source>
</evidence>
<dbReference type="GO" id="GO:0043541">
    <property type="term" value="C:UDP-N-acetylglucosamine transferase complex"/>
    <property type="evidence" value="ECO:0007669"/>
    <property type="project" value="TreeGrafter"/>
</dbReference>
<comment type="subunit">
    <text evidence="4 11">Heterodimer with ALG13 to form a functional enzyme.</text>
</comment>
<evidence type="ECO:0000256" key="2">
    <source>
        <dbReference type="ARBA" id="ARBA00004590"/>
    </source>
</evidence>
<keyword evidence="7 11" id="KW-0256">Endoplasmic reticulum</keyword>
<dbReference type="PANTHER" id="PTHR12154:SF4">
    <property type="entry name" value="UDP-N-ACETYLGLUCOSAMINE TRANSFERASE SUBUNIT ALG14 HOMOLOG"/>
    <property type="match status" value="1"/>
</dbReference>
<comment type="caution">
    <text evidence="11">Lacks conserved residue(s) required for the propagation of feature annotation.</text>
</comment>
<keyword evidence="6 11" id="KW-0812">Transmembrane</keyword>
<feature type="transmembrane region" description="Helical" evidence="11">
    <location>
        <begin position="208"/>
        <end position="227"/>
    </location>
</feature>
<dbReference type="Proteomes" id="UP000799772">
    <property type="component" value="Unassembled WGS sequence"/>
</dbReference>
<evidence type="ECO:0000256" key="5">
    <source>
        <dbReference type="ARBA" id="ARBA00017467"/>
    </source>
</evidence>
<feature type="transmembrane region" description="Helical" evidence="11">
    <location>
        <begin position="12"/>
        <end position="34"/>
    </location>
</feature>
<proteinExistence type="inferred from homology"/>
<evidence type="ECO:0000256" key="8">
    <source>
        <dbReference type="ARBA" id="ARBA00022989"/>
    </source>
</evidence>
<dbReference type="GO" id="GO:0004577">
    <property type="term" value="F:N-acetylglucosaminyldiphosphodolichol N-acetylglucosaminyltransferase activity"/>
    <property type="evidence" value="ECO:0007669"/>
    <property type="project" value="TreeGrafter"/>
</dbReference>
<dbReference type="PANTHER" id="PTHR12154">
    <property type="entry name" value="GLYCOSYL TRANSFERASE-RELATED"/>
    <property type="match status" value="1"/>
</dbReference>
<evidence type="ECO:0000313" key="12">
    <source>
        <dbReference type="EMBL" id="KAF2100587.1"/>
    </source>
</evidence>
<evidence type="ECO:0000256" key="1">
    <source>
        <dbReference type="ARBA" id="ARBA00004389"/>
    </source>
</evidence>
<evidence type="ECO:0000256" key="11">
    <source>
        <dbReference type="RuleBase" id="RU362127"/>
    </source>
</evidence>
<evidence type="ECO:0000313" key="13">
    <source>
        <dbReference type="Proteomes" id="UP000799772"/>
    </source>
</evidence>
<feature type="transmembrane region" description="Helical" evidence="11">
    <location>
        <begin position="177"/>
        <end position="196"/>
    </location>
</feature>
<dbReference type="InterPro" id="IPR013969">
    <property type="entry name" value="Oligosacch_biosynth_Alg14"/>
</dbReference>
<sequence>MGLLKLLVHPLVLSTLAFLMIAIILAGLRVLTLIPPRRGPPRERARDEPGRILIVLGSGGHTAEMLAMINKVTDILNVSIDHRTYVVSSGDAFSANKAKKFELDMAVRAELEKREKEMVEALREAMEENGTPLVPAQVLRKREARSAVSTQKHSNADFTSSYSIATLPRARHVHQSIFTAPFTAMYCLIATLRLLAERPYPDIILTNGPGTAVIVVLASILLRFFNFRGANDRSKMRTVYVESFARVNTLSLSGRLLLLLVDRFLVQWKQLEGCGGGKGEYKGVLV</sequence>
<dbReference type="Pfam" id="PF08660">
    <property type="entry name" value="Alg14"/>
    <property type="match status" value="2"/>
</dbReference>
<evidence type="ECO:0000256" key="3">
    <source>
        <dbReference type="ARBA" id="ARBA00009731"/>
    </source>
</evidence>
<gene>
    <name evidence="11" type="primary">ALG14</name>
    <name evidence="12" type="ORF">NA57DRAFT_54666</name>
</gene>
<evidence type="ECO:0000256" key="9">
    <source>
        <dbReference type="ARBA" id="ARBA00023136"/>
    </source>
</evidence>
<dbReference type="EMBL" id="ML978124">
    <property type="protein sequence ID" value="KAF2100587.1"/>
    <property type="molecule type" value="Genomic_DNA"/>
</dbReference>
<comment type="similarity">
    <text evidence="3 11">Belongs to the ALG14 family.</text>
</comment>
<name>A0A9P4MAQ5_9PEZI</name>
<dbReference type="GO" id="GO:0006488">
    <property type="term" value="P:dolichol-linked oligosaccharide biosynthetic process"/>
    <property type="evidence" value="ECO:0007669"/>
    <property type="project" value="InterPro"/>
</dbReference>
<reference evidence="12" key="1">
    <citation type="journal article" date="2020" name="Stud. Mycol.">
        <title>101 Dothideomycetes genomes: a test case for predicting lifestyles and emergence of pathogens.</title>
        <authorList>
            <person name="Haridas S."/>
            <person name="Albert R."/>
            <person name="Binder M."/>
            <person name="Bloem J."/>
            <person name="Labutti K."/>
            <person name="Salamov A."/>
            <person name="Andreopoulos B."/>
            <person name="Baker S."/>
            <person name="Barry K."/>
            <person name="Bills G."/>
            <person name="Bluhm B."/>
            <person name="Cannon C."/>
            <person name="Castanera R."/>
            <person name="Culley D."/>
            <person name="Daum C."/>
            <person name="Ezra D."/>
            <person name="Gonzalez J."/>
            <person name="Henrissat B."/>
            <person name="Kuo A."/>
            <person name="Liang C."/>
            <person name="Lipzen A."/>
            <person name="Lutzoni F."/>
            <person name="Magnuson J."/>
            <person name="Mondo S."/>
            <person name="Nolan M."/>
            <person name="Ohm R."/>
            <person name="Pangilinan J."/>
            <person name="Park H.-J."/>
            <person name="Ramirez L."/>
            <person name="Alfaro M."/>
            <person name="Sun H."/>
            <person name="Tritt A."/>
            <person name="Yoshinaga Y."/>
            <person name="Zwiers L.-H."/>
            <person name="Turgeon B."/>
            <person name="Goodwin S."/>
            <person name="Spatafora J."/>
            <person name="Crous P."/>
            <person name="Grigoriev I."/>
        </authorList>
    </citation>
    <scope>NUCLEOTIDE SEQUENCE</scope>
    <source>
        <strain evidence="12">CBS 133067</strain>
    </source>
</reference>
<keyword evidence="9 11" id="KW-0472">Membrane</keyword>
<evidence type="ECO:0000256" key="6">
    <source>
        <dbReference type="ARBA" id="ARBA00022692"/>
    </source>
</evidence>
<dbReference type="Gene3D" id="3.40.50.2000">
    <property type="entry name" value="Glycogen Phosphorylase B"/>
    <property type="match status" value="1"/>
</dbReference>
<comment type="caution">
    <text evidence="12">The sequence shown here is derived from an EMBL/GenBank/DDBJ whole genome shotgun (WGS) entry which is preliminary data.</text>
</comment>